<dbReference type="RefSeq" id="WP_145182364.1">
    <property type="nucleotide sequence ID" value="NZ_CP036266.1"/>
</dbReference>
<proteinExistence type="predicted"/>
<dbReference type="EMBL" id="CP036266">
    <property type="protein sequence ID" value="QDT20075.1"/>
    <property type="molecule type" value="Genomic_DNA"/>
</dbReference>
<evidence type="ECO:0000313" key="2">
    <source>
        <dbReference type="Proteomes" id="UP000320421"/>
    </source>
</evidence>
<sequence>MSFIHVERPTNGHVITRFYKWHNYNYRFPDGCELPLQVQYAWCHGCELFVEAEKLFTTQEIQQKIENLSIKPEEWLQDIQSKMPEFAEWIQTQEIDGRPMLEVRVEERRQRRESWISALNWFDKRKSTARCLECGSMTAIKVLPWHEVIPHPYGEGVVELTFDATIVDGPLPTWTPPPIYFDLEGNRLTAAEDDSDKG</sequence>
<accession>A0A517PL22</accession>
<organism evidence="1 2">
    <name type="scientific">Gimesia chilikensis</name>
    <dbReference type="NCBI Taxonomy" id="2605989"/>
    <lineage>
        <taxon>Bacteria</taxon>
        <taxon>Pseudomonadati</taxon>
        <taxon>Planctomycetota</taxon>
        <taxon>Planctomycetia</taxon>
        <taxon>Planctomycetales</taxon>
        <taxon>Planctomycetaceae</taxon>
        <taxon>Gimesia</taxon>
    </lineage>
</organism>
<name>A0A517PL22_9PLAN</name>
<dbReference type="Proteomes" id="UP000320421">
    <property type="component" value="Chromosome"/>
</dbReference>
<reference evidence="1 2" key="1">
    <citation type="submission" date="2019-02" db="EMBL/GenBank/DDBJ databases">
        <title>Deep-cultivation of Planctomycetes and their phenomic and genomic characterization uncovers novel biology.</title>
        <authorList>
            <person name="Wiegand S."/>
            <person name="Jogler M."/>
            <person name="Boedeker C."/>
            <person name="Pinto D."/>
            <person name="Vollmers J."/>
            <person name="Rivas-Marin E."/>
            <person name="Kohn T."/>
            <person name="Peeters S.H."/>
            <person name="Heuer A."/>
            <person name="Rast P."/>
            <person name="Oberbeckmann S."/>
            <person name="Bunk B."/>
            <person name="Jeske O."/>
            <person name="Meyerdierks A."/>
            <person name="Storesund J.E."/>
            <person name="Kallscheuer N."/>
            <person name="Luecker S."/>
            <person name="Lage O.M."/>
            <person name="Pohl T."/>
            <person name="Merkel B.J."/>
            <person name="Hornburger P."/>
            <person name="Mueller R.-W."/>
            <person name="Bruemmer F."/>
            <person name="Labrenz M."/>
            <person name="Spormann A.M."/>
            <person name="Op den Camp H."/>
            <person name="Overmann J."/>
            <person name="Amann R."/>
            <person name="Jetten M.S.M."/>
            <person name="Mascher T."/>
            <person name="Medema M.H."/>
            <person name="Devos D.P."/>
            <person name="Kaster A.-K."/>
            <person name="Ovreas L."/>
            <person name="Rohde M."/>
            <person name="Galperin M.Y."/>
            <person name="Jogler C."/>
        </authorList>
    </citation>
    <scope>NUCLEOTIDE SEQUENCE [LARGE SCALE GENOMIC DNA]</scope>
    <source>
        <strain evidence="1 2">HG66A1</strain>
    </source>
</reference>
<protein>
    <submittedName>
        <fullName evidence="1">Uncharacterized protein</fullName>
    </submittedName>
</protein>
<dbReference type="AlphaFoldDB" id="A0A517PL22"/>
<evidence type="ECO:0000313" key="1">
    <source>
        <dbReference type="EMBL" id="QDT20075.1"/>
    </source>
</evidence>
<dbReference type="OrthoDB" id="10019081at2"/>
<keyword evidence="2" id="KW-1185">Reference proteome</keyword>
<gene>
    <name evidence="1" type="ORF">HG66A1_18600</name>
</gene>